<dbReference type="Gene3D" id="3.30.40.10">
    <property type="entry name" value="Zinc/RING finger domain, C3HC4 (zinc finger)"/>
    <property type="match status" value="1"/>
</dbReference>
<dbReference type="InParanoid" id="A0A078ARY2"/>
<accession>A0A078ARY2</accession>
<evidence type="ECO:0000256" key="1">
    <source>
        <dbReference type="ARBA" id="ARBA00022723"/>
    </source>
</evidence>
<keyword evidence="8" id="KW-1185">Reference proteome</keyword>
<feature type="region of interest" description="Disordered" evidence="3">
    <location>
        <begin position="184"/>
        <end position="203"/>
    </location>
</feature>
<keyword evidence="2" id="KW-0863">Zinc-finger</keyword>
<dbReference type="Proteomes" id="UP000039865">
    <property type="component" value="Unassembled WGS sequence"/>
</dbReference>
<dbReference type="InterPro" id="IPR006571">
    <property type="entry name" value="TLDc_dom"/>
</dbReference>
<dbReference type="InterPro" id="IPR013083">
    <property type="entry name" value="Znf_RING/FYVE/PHD"/>
</dbReference>
<evidence type="ECO:0000313" key="7">
    <source>
        <dbReference type="EMBL" id="CDW83643.1"/>
    </source>
</evidence>
<reference evidence="7 8" key="1">
    <citation type="submission" date="2014-06" db="EMBL/GenBank/DDBJ databases">
        <authorList>
            <person name="Swart Estienne"/>
        </authorList>
    </citation>
    <scope>NUCLEOTIDE SEQUENCE [LARGE SCALE GENOMIC DNA]</scope>
    <source>
        <strain evidence="7 8">130c</strain>
    </source>
</reference>
<keyword evidence="1" id="KW-0479">Metal-binding</keyword>
<proteinExistence type="predicted"/>
<dbReference type="PROSITE" id="PS50119">
    <property type="entry name" value="ZF_BBOX"/>
    <property type="match status" value="1"/>
</dbReference>
<dbReference type="EMBL" id="CCKQ01012036">
    <property type="protein sequence ID" value="CDW83643.1"/>
    <property type="molecule type" value="Genomic_DNA"/>
</dbReference>
<feature type="domain" description="RING-type" evidence="4">
    <location>
        <begin position="8"/>
        <end position="53"/>
    </location>
</feature>
<feature type="domain" description="B box-type" evidence="5">
    <location>
        <begin position="80"/>
        <end position="116"/>
    </location>
</feature>
<dbReference type="PANTHER" id="PTHR23354">
    <property type="entry name" value="NUCLEOLAR PROTEIN 7/ESTROGEN RECEPTOR COACTIVATOR-RELATED"/>
    <property type="match status" value="1"/>
</dbReference>
<evidence type="ECO:0000259" key="6">
    <source>
        <dbReference type="PROSITE" id="PS51886"/>
    </source>
</evidence>
<evidence type="ECO:0000256" key="3">
    <source>
        <dbReference type="SAM" id="MobiDB-lite"/>
    </source>
</evidence>
<dbReference type="PROSITE" id="PS51886">
    <property type="entry name" value="TLDC"/>
    <property type="match status" value="1"/>
</dbReference>
<protein>
    <submittedName>
        <fullName evidence="7">Tldc domain-containing protein</fullName>
    </submittedName>
</protein>
<evidence type="ECO:0000256" key="2">
    <source>
        <dbReference type="PROSITE-ProRule" id="PRU00024"/>
    </source>
</evidence>
<evidence type="ECO:0000259" key="5">
    <source>
        <dbReference type="PROSITE" id="PS50119"/>
    </source>
</evidence>
<dbReference type="SMART" id="SM00584">
    <property type="entry name" value="TLDc"/>
    <property type="match status" value="1"/>
</dbReference>
<name>A0A078ARY2_STYLE</name>
<dbReference type="AlphaFoldDB" id="A0A078ARY2"/>
<dbReference type="SUPFAM" id="SSF57850">
    <property type="entry name" value="RING/U-box"/>
    <property type="match status" value="1"/>
</dbReference>
<dbReference type="CDD" id="cd19756">
    <property type="entry name" value="Bbox2"/>
    <property type="match status" value="1"/>
</dbReference>
<dbReference type="InterPro" id="IPR000315">
    <property type="entry name" value="Znf_B-box"/>
</dbReference>
<feature type="domain" description="TLDc" evidence="6">
    <location>
        <begin position="288"/>
        <end position="457"/>
    </location>
</feature>
<dbReference type="GO" id="GO:0008270">
    <property type="term" value="F:zinc ion binding"/>
    <property type="evidence" value="ECO:0007669"/>
    <property type="project" value="UniProtKB-KW"/>
</dbReference>
<keyword evidence="2" id="KW-0862">Zinc</keyword>
<dbReference type="InterPro" id="IPR001841">
    <property type="entry name" value="Znf_RING"/>
</dbReference>
<organism evidence="7 8">
    <name type="scientific">Stylonychia lemnae</name>
    <name type="common">Ciliate</name>
    <dbReference type="NCBI Taxonomy" id="5949"/>
    <lineage>
        <taxon>Eukaryota</taxon>
        <taxon>Sar</taxon>
        <taxon>Alveolata</taxon>
        <taxon>Ciliophora</taxon>
        <taxon>Intramacronucleata</taxon>
        <taxon>Spirotrichea</taxon>
        <taxon>Stichotrichia</taxon>
        <taxon>Sporadotrichida</taxon>
        <taxon>Oxytrichidae</taxon>
        <taxon>Stylonychinae</taxon>
        <taxon>Stylonychia</taxon>
    </lineage>
</organism>
<dbReference type="OrthoDB" id="25620at2759"/>
<dbReference type="PROSITE" id="PS50089">
    <property type="entry name" value="ZF_RING_2"/>
    <property type="match status" value="1"/>
</dbReference>
<evidence type="ECO:0000313" key="8">
    <source>
        <dbReference type="Proteomes" id="UP000039865"/>
    </source>
</evidence>
<gene>
    <name evidence="7" type="primary">Contig4257.g4561</name>
    <name evidence="7" type="ORF">STYLEM_12691</name>
</gene>
<dbReference type="SUPFAM" id="SSF57845">
    <property type="entry name" value="B-box zinc-binding domain"/>
    <property type="match status" value="1"/>
</dbReference>
<feature type="compositionally biased region" description="Polar residues" evidence="3">
    <location>
        <begin position="186"/>
        <end position="203"/>
    </location>
</feature>
<dbReference type="Pfam" id="PF07534">
    <property type="entry name" value="TLD"/>
    <property type="match status" value="1"/>
</dbReference>
<dbReference type="OMA" id="HECALIS"/>
<sequence>MNSATSHCGNCSTLYNQMEHHIVMLPCGDFICLTCFSLLYDLSSNLLTCPFDKEELVIPTKLRENVQILKMKSNTLWVSCDNHQENQAKCFCKQHKQLVCHECALISHSDHKQLLSDVKMSDVESYFSNAQEKLAKFKSQIEEVQDYINMFQRREKSFSSSQFMKIIDQVQDILLPHLNEKEEKQSISFMSDSEQISQPNQSQNPLQIIHQQQSLIQPQTSSALNSQRQSLHQQQIVNTNHQSQGRQTPTPKQQFQQPMFQPQQQMFQEFDFVMHPTGQLEEQTKKRFKIENSELKLLKDWIAGGAELQFELLYRGTRDGFTSSIFHSRCDQQAPTLTFIASDKDKVFGGYTSIPWTQSPKLYQDDKAFIFSLTNKTKLKPYQNFQQAVIHDKSQLVYFGADLKIQNECNINYDSASFLGTTYATPNNLVPKSPEATSFLAGSQYFKVIEIEVYKVQVQ</sequence>
<evidence type="ECO:0000259" key="4">
    <source>
        <dbReference type="PROSITE" id="PS50089"/>
    </source>
</evidence>
<dbReference type="Gene3D" id="3.30.160.60">
    <property type="entry name" value="Classic Zinc Finger"/>
    <property type="match status" value="1"/>
</dbReference>